<evidence type="ECO:0000313" key="1">
    <source>
        <dbReference type="EMBL" id="MCG4745876.1"/>
    </source>
</evidence>
<dbReference type="RefSeq" id="WP_238053569.1">
    <property type="nucleotide sequence ID" value="NZ_JAKNGE010000011.1"/>
</dbReference>
<sequence>MWYCRLLIHTYLPGELLPASVEDMYADEFLRLAAAARYARHMRQEDLKTAMVKALAEASPA</sequence>
<dbReference type="EMBL" id="JAKNGE010000011">
    <property type="protein sequence ID" value="MCG4745876.1"/>
    <property type="molecule type" value="Genomic_DNA"/>
</dbReference>
<comment type="caution">
    <text evidence="1">The sequence shown here is derived from an EMBL/GenBank/DDBJ whole genome shotgun (WGS) entry which is preliminary data.</text>
</comment>
<gene>
    <name evidence="1" type="ORF">L0N08_10675</name>
</gene>
<evidence type="ECO:0000313" key="2">
    <source>
        <dbReference type="Proteomes" id="UP001299608"/>
    </source>
</evidence>
<proteinExistence type="predicted"/>
<organism evidence="1 2">
    <name type="scientific">Enterocloster aldenensis</name>
    <dbReference type="NCBI Taxonomy" id="358742"/>
    <lineage>
        <taxon>Bacteria</taxon>
        <taxon>Bacillati</taxon>
        <taxon>Bacillota</taxon>
        <taxon>Clostridia</taxon>
        <taxon>Lachnospirales</taxon>
        <taxon>Lachnospiraceae</taxon>
        <taxon>Enterocloster</taxon>
    </lineage>
</organism>
<protein>
    <submittedName>
        <fullName evidence="1">Uncharacterized protein</fullName>
    </submittedName>
</protein>
<accession>A0AAW5C002</accession>
<reference evidence="1" key="1">
    <citation type="submission" date="2022-01" db="EMBL/GenBank/DDBJ databases">
        <title>Collection of gut derived symbiotic bacterial strains cultured from healthy donors.</title>
        <authorList>
            <person name="Lin H."/>
            <person name="Kohout C."/>
            <person name="Waligurski E."/>
            <person name="Pamer E.G."/>
        </authorList>
    </citation>
    <scope>NUCLEOTIDE SEQUENCE</scope>
    <source>
        <strain evidence="1">DFI.6.55</strain>
    </source>
</reference>
<dbReference type="AlphaFoldDB" id="A0AAW5C002"/>
<dbReference type="Proteomes" id="UP001299608">
    <property type="component" value="Unassembled WGS sequence"/>
</dbReference>
<name>A0AAW5C002_9FIRM</name>